<gene>
    <name evidence="1" type="ORF">OCV55_02960</name>
</gene>
<keyword evidence="2" id="KW-1185">Reference proteome</keyword>
<proteinExistence type="predicted"/>
<protein>
    <submittedName>
        <fullName evidence="1">Uncharacterized protein</fullName>
    </submittedName>
</protein>
<comment type="caution">
    <text evidence="1">The sequence shown here is derived from an EMBL/GenBank/DDBJ whole genome shotgun (WGS) entry which is preliminary data.</text>
</comment>
<reference evidence="1 2" key="1">
    <citation type="journal article" date="2021" name="ISME Commun">
        <title>Automated analysis of genomic sequences facilitates high-throughput and comprehensive description of bacteria.</title>
        <authorList>
            <person name="Hitch T.C.A."/>
        </authorList>
    </citation>
    <scope>NUCLEOTIDE SEQUENCE [LARGE SCALE GENOMIC DNA]</scope>
    <source>
        <strain evidence="1 2">H4_15</strain>
    </source>
</reference>
<accession>A0ABT2SS34</accession>
<dbReference type="RefSeq" id="WP_147579759.1">
    <property type="nucleotide sequence ID" value="NZ_JAOQJR010000002.1"/>
</dbReference>
<dbReference type="Proteomes" id="UP001208364">
    <property type="component" value="Unassembled WGS sequence"/>
</dbReference>
<evidence type="ECO:0000313" key="2">
    <source>
        <dbReference type="Proteomes" id="UP001208364"/>
    </source>
</evidence>
<dbReference type="EMBL" id="JAOQJR010000002">
    <property type="protein sequence ID" value="MCU6737639.1"/>
    <property type="molecule type" value="Genomic_DNA"/>
</dbReference>
<sequence>MNDIKKENETLKQIIDKLVEMIHDIIQPMYKQHYYNFIILKYDIFYNFKMHISIANDPKQKNIFNKTNEQTLDATIENEISIIKKEIEYSLKYCNIYNFPESFFKEITNLSVEFAETCKKYSLIKEKENKSFDWSKFIKQKRNQ</sequence>
<organism evidence="1 2">
    <name type="scientific">[Clostridium] ammoniilyticum</name>
    <dbReference type="NCBI Taxonomy" id="2981784"/>
    <lineage>
        <taxon>Bacteria</taxon>
        <taxon>Bacillati</taxon>
        <taxon>Bacillota</taxon>
        <taxon>Erysipelotrichia</taxon>
        <taxon>Erysipelotrichales</taxon>
        <taxon>Coprobacillaceae</taxon>
        <taxon>Faecalibacillus</taxon>
    </lineage>
</organism>
<evidence type="ECO:0000313" key="1">
    <source>
        <dbReference type="EMBL" id="MCU6737639.1"/>
    </source>
</evidence>
<name>A0ABT2SS34_9FIRM</name>